<dbReference type="RefSeq" id="WP_158766225.1">
    <property type="nucleotide sequence ID" value="NZ_CP047045.1"/>
</dbReference>
<protein>
    <submittedName>
        <fullName evidence="1">Uncharacterized protein</fullName>
    </submittedName>
</protein>
<dbReference type="KEGG" id="tsv:DSM104635_02209"/>
<accession>A0A6I6MJL1</accession>
<proteinExistence type="predicted"/>
<dbReference type="EMBL" id="CP047045">
    <property type="protein sequence ID" value="QGZ95360.1"/>
    <property type="molecule type" value="Genomic_DNA"/>
</dbReference>
<sequence length="114" mass="12827">MSANFYAWLPELALDPKAKSFQDDVEALYEQSEPPHPTLTAFVAALLERYPDPDDDDTDTVWADGPIQDEILGRFINVAVIWPRADETWAVFLKSGHACGLVCYDPQSDRVYPP</sequence>
<keyword evidence="2" id="KW-1185">Reference proteome</keyword>
<dbReference type="Proteomes" id="UP000431269">
    <property type="component" value="Chromosome"/>
</dbReference>
<gene>
    <name evidence="1" type="ORF">DSM104635_02209</name>
</gene>
<dbReference type="AlphaFoldDB" id="A0A6I6MJL1"/>
<reference evidence="2" key="1">
    <citation type="submission" date="2019-12" db="EMBL/GenBank/DDBJ databases">
        <title>Complete genome of Terracaulis silvestris 0127_4.</title>
        <authorList>
            <person name="Vieira S."/>
            <person name="Riedel T."/>
            <person name="Sproer C."/>
            <person name="Pascual J."/>
            <person name="Boedeker C."/>
            <person name="Overmann J."/>
        </authorList>
    </citation>
    <scope>NUCLEOTIDE SEQUENCE [LARGE SCALE GENOMIC DNA]</scope>
    <source>
        <strain evidence="2">0127_4</strain>
    </source>
</reference>
<evidence type="ECO:0000313" key="1">
    <source>
        <dbReference type="EMBL" id="QGZ95360.1"/>
    </source>
</evidence>
<name>A0A6I6MJL1_9CAUL</name>
<evidence type="ECO:0000313" key="2">
    <source>
        <dbReference type="Proteomes" id="UP000431269"/>
    </source>
</evidence>
<organism evidence="1 2">
    <name type="scientific">Terricaulis silvestris</name>
    <dbReference type="NCBI Taxonomy" id="2686094"/>
    <lineage>
        <taxon>Bacteria</taxon>
        <taxon>Pseudomonadati</taxon>
        <taxon>Pseudomonadota</taxon>
        <taxon>Alphaproteobacteria</taxon>
        <taxon>Caulobacterales</taxon>
        <taxon>Caulobacteraceae</taxon>
        <taxon>Terricaulis</taxon>
    </lineage>
</organism>